<dbReference type="PANTHER" id="PTHR24096:SF353">
    <property type="entry name" value="GH16244P-RELATED"/>
    <property type="match status" value="1"/>
</dbReference>
<dbReference type="Proteomes" id="UP001652621">
    <property type="component" value="Unplaced"/>
</dbReference>
<proteinExistence type="predicted"/>
<feature type="domain" description="AMP-binding enzyme C-terminal" evidence="4">
    <location>
        <begin position="447"/>
        <end position="522"/>
    </location>
</feature>
<dbReference type="InterPro" id="IPR045851">
    <property type="entry name" value="AMP-bd_C_sf"/>
</dbReference>
<evidence type="ECO:0000313" key="8">
    <source>
        <dbReference type="RefSeq" id="XP_058974603.1"/>
    </source>
</evidence>
<dbReference type="InterPro" id="IPR025110">
    <property type="entry name" value="AMP-bd_C"/>
</dbReference>
<dbReference type="eggNOG" id="KOG1176">
    <property type="taxonomic scope" value="Eukaryota"/>
</dbReference>
<dbReference type="Gene3D" id="3.40.50.12780">
    <property type="entry name" value="N-terminal domain of ligase-like"/>
    <property type="match status" value="1"/>
</dbReference>
<dbReference type="KEGG" id="mde:101889154"/>
<accession>A0A1I8M6Q0</accession>
<keyword evidence="6" id="KW-1185">Reference proteome</keyword>
<dbReference type="Pfam" id="PF13193">
    <property type="entry name" value="AMP-binding_C"/>
    <property type="match status" value="1"/>
</dbReference>
<dbReference type="AlphaFoldDB" id="A0A1I8M6Q0"/>
<gene>
    <name evidence="5" type="primary">101889154</name>
    <name evidence="7 8" type="synonym">LOC101889154</name>
</gene>
<dbReference type="PANTHER" id="PTHR24096">
    <property type="entry name" value="LONG-CHAIN-FATTY-ACID--COA LIGASE"/>
    <property type="match status" value="1"/>
</dbReference>
<dbReference type="VEuPathDB" id="VectorBase:MDOMA2_015674"/>
<evidence type="ECO:0000259" key="3">
    <source>
        <dbReference type="Pfam" id="PF00501"/>
    </source>
</evidence>
<feature type="domain" description="AMP-dependent synthetase/ligase" evidence="3">
    <location>
        <begin position="37"/>
        <end position="395"/>
    </location>
</feature>
<evidence type="ECO:0000256" key="1">
    <source>
        <dbReference type="ARBA" id="ARBA00004275"/>
    </source>
</evidence>
<dbReference type="RefSeq" id="XP_005191165.1">
    <property type="nucleotide sequence ID" value="XM_005191108.3"/>
</dbReference>
<keyword evidence="7 8" id="KW-0436">Ligase</keyword>
<dbReference type="SUPFAM" id="SSF56801">
    <property type="entry name" value="Acetyl-CoA synthetase-like"/>
    <property type="match status" value="1"/>
</dbReference>
<dbReference type="GO" id="GO:0005777">
    <property type="term" value="C:peroxisome"/>
    <property type="evidence" value="ECO:0007669"/>
    <property type="project" value="UniProtKB-SubCell"/>
</dbReference>
<dbReference type="STRING" id="7370.A0A1I8M6Q0"/>
<dbReference type="RefSeq" id="XP_058974603.1">
    <property type="nucleotide sequence ID" value="XM_059118620.1"/>
</dbReference>
<evidence type="ECO:0000313" key="5">
    <source>
        <dbReference type="EnsemblMetazoa" id="MDOA001782-PA"/>
    </source>
</evidence>
<evidence type="ECO:0000256" key="2">
    <source>
        <dbReference type="ARBA" id="ARBA00023140"/>
    </source>
</evidence>
<dbReference type="Pfam" id="PF00501">
    <property type="entry name" value="AMP-binding"/>
    <property type="match status" value="1"/>
</dbReference>
<comment type="subcellular location">
    <subcellularLocation>
        <location evidence="1">Peroxisome</location>
    </subcellularLocation>
</comment>
<dbReference type="VEuPathDB" id="VectorBase:MDOA001782"/>
<dbReference type="Gene3D" id="3.30.300.30">
    <property type="match status" value="1"/>
</dbReference>
<sequence>MNPDQTYYDKETKIWHGPTIEPRYSLDDSIGSVVLEALRKYPDHVSQICHPTGNQFSNRQMAEMSCRVAVHFGRLKLQQTEVVGICAANSDYVAPIFFGAMFSGLCLSTTDPSTNVKGLKHIYSVTKPRVMFCDGDIYEKVQQALKECGLAETVIYTVRNHIEGVPNVMEFLDEKNAVEDFRVPPLKHGGRQDAFYLCTSGSTNLPKAVRLSHYAILNRTTSNEQFKGQKMLIFSSLYWFLGIVSLIQCAVNSSIRCVSENPFTPSDFYDIVKQHRISIVAASPSHIPLCLACPETLAASDLSSIRIMIVTGKSLPYTLVEKFKKYAENCLFPIFYGMTELCGGVTHGLVDPSNTVGYLGPNTEIKILNDRAEHLGPNEIGEIYIRTKFASSGYYCNPEANRKTFLEDGWVRSGDMGYFNDEEQLFIVDRRQDIMKYNNFHFSPTAIEQVICEISDVAEVCVVGIPDFIYDRLPAAAVIRRRGANITEAEICEYVANRMQHFENLHGGVYFFESLPLTASGKVIRKEVTEMCSKLRKMSNL</sequence>
<evidence type="ECO:0000313" key="7">
    <source>
        <dbReference type="RefSeq" id="XP_005191165.1"/>
    </source>
</evidence>
<dbReference type="GeneID" id="101889154"/>
<dbReference type="FunFam" id="3.40.50.12780:FF:000025">
    <property type="entry name" value="luciferin 4-monooxygenase"/>
    <property type="match status" value="1"/>
</dbReference>
<dbReference type="GO" id="GO:0046949">
    <property type="term" value="P:fatty-acyl-CoA biosynthetic process"/>
    <property type="evidence" value="ECO:0007669"/>
    <property type="project" value="TreeGrafter"/>
</dbReference>
<organism evidence="5">
    <name type="scientific">Musca domestica</name>
    <name type="common">House fly</name>
    <dbReference type="NCBI Taxonomy" id="7370"/>
    <lineage>
        <taxon>Eukaryota</taxon>
        <taxon>Metazoa</taxon>
        <taxon>Ecdysozoa</taxon>
        <taxon>Arthropoda</taxon>
        <taxon>Hexapoda</taxon>
        <taxon>Insecta</taxon>
        <taxon>Pterygota</taxon>
        <taxon>Neoptera</taxon>
        <taxon>Endopterygota</taxon>
        <taxon>Diptera</taxon>
        <taxon>Brachycera</taxon>
        <taxon>Muscomorpha</taxon>
        <taxon>Muscoidea</taxon>
        <taxon>Muscidae</taxon>
        <taxon>Musca</taxon>
    </lineage>
</organism>
<evidence type="ECO:0000259" key="4">
    <source>
        <dbReference type="Pfam" id="PF13193"/>
    </source>
</evidence>
<protein>
    <submittedName>
        <fullName evidence="7 8">Probable 4-coumarate--CoA ligase 1</fullName>
    </submittedName>
</protein>
<reference evidence="8" key="2">
    <citation type="submission" date="2025-05" db="UniProtKB">
        <authorList>
            <consortium name="RefSeq"/>
        </authorList>
    </citation>
    <scope>IDENTIFICATION</scope>
    <source>
        <strain evidence="7 8">Aabys</strain>
        <tissue evidence="8">Whole body</tissue>
    </source>
</reference>
<name>A0A1I8M6Q0_MUSDO</name>
<dbReference type="EnsemblMetazoa" id="MDOA001782-RB">
    <property type="protein sequence ID" value="MDOA001782-PB"/>
    <property type="gene ID" value="MDOA001782"/>
</dbReference>
<dbReference type="OrthoDB" id="10253869at2759"/>
<keyword evidence="2" id="KW-0576">Peroxisome</keyword>
<dbReference type="EnsemblMetazoa" id="MDOA001782-RA">
    <property type="protein sequence ID" value="MDOA001782-PA"/>
    <property type="gene ID" value="MDOA001782"/>
</dbReference>
<evidence type="ECO:0000313" key="6">
    <source>
        <dbReference type="Proteomes" id="UP001652621"/>
    </source>
</evidence>
<reference evidence="5" key="1">
    <citation type="submission" date="2020-05" db="UniProtKB">
        <authorList>
            <consortium name="EnsemblMetazoa"/>
        </authorList>
    </citation>
    <scope>IDENTIFICATION</scope>
    <source>
        <strain evidence="5">Aabys</strain>
    </source>
</reference>
<dbReference type="InterPro" id="IPR000873">
    <property type="entry name" value="AMP-dep_synth/lig_dom"/>
</dbReference>
<dbReference type="GO" id="GO:0004467">
    <property type="term" value="F:long-chain fatty acid-CoA ligase activity"/>
    <property type="evidence" value="ECO:0007669"/>
    <property type="project" value="TreeGrafter"/>
</dbReference>
<dbReference type="InterPro" id="IPR042099">
    <property type="entry name" value="ANL_N_sf"/>
</dbReference>